<sequence>MLLQAAKLLQQQHEHLESGESVGTAHVSAPSMAAAGRLQYVALRRAQVPAAETLQLMRCVGDATAAAAQILMQPALKRRLGEGVHQQSQLHAEMQRLQQQQCLEKASALFTAPQAAEQRELQAAARQLVETVVSVITARGSSLLPSASDACRALLLLWLAAAEKAPEGSSRSRLLAHKTAQQDLIAEIVRRFAEISQPEKQFLSQAVSVLGIRNSILLYYCRKYGSPLKQRLAAKAAPCRKQL</sequence>
<organism evidence="1 2">
    <name type="scientific">Cyclospora cayetanensis</name>
    <dbReference type="NCBI Taxonomy" id="88456"/>
    <lineage>
        <taxon>Eukaryota</taxon>
        <taxon>Sar</taxon>
        <taxon>Alveolata</taxon>
        <taxon>Apicomplexa</taxon>
        <taxon>Conoidasida</taxon>
        <taxon>Coccidia</taxon>
        <taxon>Eucoccidiorida</taxon>
        <taxon>Eimeriorina</taxon>
        <taxon>Eimeriidae</taxon>
        <taxon>Cyclospora</taxon>
    </lineage>
</organism>
<name>A0A1D3CXN7_9EIME</name>
<reference evidence="1 2" key="1">
    <citation type="journal article" date="2016" name="BMC Genomics">
        <title>Comparative genomics reveals Cyclospora cayetanensis possesses coccidia-like metabolism and invasion components but unique surface antigens.</title>
        <authorList>
            <person name="Liu S."/>
            <person name="Wang L."/>
            <person name="Zheng H."/>
            <person name="Xu Z."/>
            <person name="Roellig D.M."/>
            <person name="Li N."/>
            <person name="Frace M.A."/>
            <person name="Tang K."/>
            <person name="Arrowood M.J."/>
            <person name="Moss D.M."/>
            <person name="Zhang L."/>
            <person name="Feng Y."/>
            <person name="Xiao L."/>
        </authorList>
    </citation>
    <scope>NUCLEOTIDE SEQUENCE [LARGE SCALE GENOMIC DNA]</scope>
    <source>
        <strain evidence="1 2">CHN_HEN01</strain>
    </source>
</reference>
<dbReference type="InParanoid" id="A0A1D3CXN7"/>
<dbReference type="AlphaFoldDB" id="A0A1D3CXN7"/>
<evidence type="ECO:0000313" key="2">
    <source>
        <dbReference type="Proteomes" id="UP000095192"/>
    </source>
</evidence>
<accession>A0A1D3CXN7</accession>
<evidence type="ECO:0000313" key="1">
    <source>
        <dbReference type="EMBL" id="OEH75959.1"/>
    </source>
</evidence>
<protein>
    <submittedName>
        <fullName evidence="1">Uncharacterized protein</fullName>
    </submittedName>
</protein>
<dbReference type="VEuPathDB" id="ToxoDB:cyc_01216"/>
<gene>
    <name evidence="1" type="ORF">cyc_01216</name>
</gene>
<dbReference type="Proteomes" id="UP000095192">
    <property type="component" value="Unassembled WGS sequence"/>
</dbReference>
<proteinExistence type="predicted"/>
<comment type="caution">
    <text evidence="1">The sequence shown here is derived from an EMBL/GenBank/DDBJ whole genome shotgun (WGS) entry which is preliminary data.</text>
</comment>
<dbReference type="EMBL" id="JROU02001576">
    <property type="protein sequence ID" value="OEH75959.1"/>
    <property type="molecule type" value="Genomic_DNA"/>
</dbReference>
<keyword evidence="2" id="KW-1185">Reference proteome</keyword>
<dbReference type="VEuPathDB" id="ToxoDB:LOC34618267"/>